<organism evidence="4 5">
    <name type="scientific">Paenibacillus alginolyticus</name>
    <dbReference type="NCBI Taxonomy" id="59839"/>
    <lineage>
        <taxon>Bacteria</taxon>
        <taxon>Bacillati</taxon>
        <taxon>Bacillota</taxon>
        <taxon>Bacilli</taxon>
        <taxon>Bacillales</taxon>
        <taxon>Paenibacillaceae</taxon>
        <taxon>Paenibacillus</taxon>
    </lineage>
</organism>
<evidence type="ECO:0000313" key="4">
    <source>
        <dbReference type="EMBL" id="MCY9693436.1"/>
    </source>
</evidence>
<reference evidence="4 5" key="1">
    <citation type="submission" date="2022-05" db="EMBL/GenBank/DDBJ databases">
        <title>Genome Sequencing of Bee-Associated Microbes.</title>
        <authorList>
            <person name="Dunlap C."/>
        </authorList>
    </citation>
    <scope>NUCLEOTIDE SEQUENCE [LARGE SCALE GENOMIC DNA]</scope>
    <source>
        <strain evidence="4 5">NRRL B-14421</strain>
    </source>
</reference>
<evidence type="ECO:0000313" key="5">
    <source>
        <dbReference type="Proteomes" id="UP001527099"/>
    </source>
</evidence>
<feature type="active site" description="Proton donor" evidence="2">
    <location>
        <position position="163"/>
    </location>
</feature>
<gene>
    <name evidence="4" type="primary">thpR</name>
    <name evidence="4" type="ORF">M5X19_11100</name>
</gene>
<name>A0ABT4GB73_9BACL</name>
<dbReference type="EC" id="3.1.4.58" evidence="2"/>
<dbReference type="PANTHER" id="PTHR35561:SF1">
    <property type="entry name" value="RNA 2',3'-CYCLIC PHOSPHODIESTERASE"/>
    <property type="match status" value="1"/>
</dbReference>
<dbReference type="HAMAP" id="MF_01940">
    <property type="entry name" value="RNA_CPDase"/>
    <property type="match status" value="1"/>
</dbReference>
<dbReference type="EMBL" id="JAMDMX010000034">
    <property type="protein sequence ID" value="MCY9693436.1"/>
    <property type="molecule type" value="Genomic_DNA"/>
</dbReference>
<comment type="function">
    <text evidence="2">Hydrolyzes RNA 2',3'-cyclic phosphodiester to an RNA 2'-phosphomonoester.</text>
</comment>
<dbReference type="Gene3D" id="3.90.1140.10">
    <property type="entry name" value="Cyclic phosphodiesterase"/>
    <property type="match status" value="1"/>
</dbReference>
<feature type="active site" description="Proton acceptor" evidence="2">
    <location>
        <position position="250"/>
    </location>
</feature>
<sequence length="310" mass="33847">MNDHTFAFLYYRYDSNILFMHQVKPHLEMLGEVRRREQIWIQKELKLLMTLLDMIGKSSTYAVKLANENILNSANSDNLSSTNALNSTNNSSSTNASSLTNNSSSSNASSLTNNSSSTNASEKYRLFVGIQLPQDVQRVLDIWKSSLQEVLPFQKWTHPQDVHVTLSFLGDASAETAEALAADLRQLAAAALPLTLHAEGLGVFGPPAAPSILWAGLAGDLDALAALQREVAGVCARHGFPSEARAYRPHLTLARRYRTAAGPFKRSALAAAGAPAGGWPAWRVEDIVLYRSHLGRQPAYEPLGVFPFEA</sequence>
<feature type="region of interest" description="Disordered" evidence="3">
    <location>
        <begin position="77"/>
        <end position="117"/>
    </location>
</feature>
<dbReference type="SUPFAM" id="SSF55144">
    <property type="entry name" value="LigT-like"/>
    <property type="match status" value="1"/>
</dbReference>
<evidence type="ECO:0000256" key="3">
    <source>
        <dbReference type="SAM" id="MobiDB-lite"/>
    </source>
</evidence>
<dbReference type="InterPro" id="IPR004175">
    <property type="entry name" value="RNA_CPDase"/>
</dbReference>
<dbReference type="InterPro" id="IPR009097">
    <property type="entry name" value="Cyclic_Pdiesterase"/>
</dbReference>
<feature type="short sequence motif" description="HXTX 1" evidence="2">
    <location>
        <begin position="163"/>
        <end position="166"/>
    </location>
</feature>
<dbReference type="Pfam" id="PF13563">
    <property type="entry name" value="2_5_RNA_ligase2"/>
    <property type="match status" value="1"/>
</dbReference>
<dbReference type="NCBIfam" id="TIGR02258">
    <property type="entry name" value="2_5_ligase"/>
    <property type="match status" value="1"/>
</dbReference>
<accession>A0ABT4GB73</accession>
<keyword evidence="1 2" id="KW-0378">Hydrolase</keyword>
<comment type="catalytic activity">
    <reaction evidence="2">
        <text>a 3'-end 2',3'-cyclophospho-ribonucleotide-RNA + H2O = a 3'-end 2'-phospho-ribonucleotide-RNA + H(+)</text>
        <dbReference type="Rhea" id="RHEA:11828"/>
        <dbReference type="Rhea" id="RHEA-COMP:10464"/>
        <dbReference type="Rhea" id="RHEA-COMP:17353"/>
        <dbReference type="ChEBI" id="CHEBI:15377"/>
        <dbReference type="ChEBI" id="CHEBI:15378"/>
        <dbReference type="ChEBI" id="CHEBI:83064"/>
        <dbReference type="ChEBI" id="CHEBI:173113"/>
        <dbReference type="EC" id="3.1.4.58"/>
    </reaction>
</comment>
<dbReference type="Proteomes" id="UP001527099">
    <property type="component" value="Unassembled WGS sequence"/>
</dbReference>
<comment type="caution">
    <text evidence="4">The sequence shown here is derived from an EMBL/GenBank/DDBJ whole genome shotgun (WGS) entry which is preliminary data.</text>
</comment>
<feature type="short sequence motif" description="HXTX 2" evidence="2">
    <location>
        <begin position="250"/>
        <end position="253"/>
    </location>
</feature>
<dbReference type="PANTHER" id="PTHR35561">
    <property type="entry name" value="RNA 2',3'-CYCLIC PHOSPHODIESTERASE"/>
    <property type="match status" value="1"/>
</dbReference>
<comment type="similarity">
    <text evidence="2">Belongs to the 2H phosphoesterase superfamily. ThpR family.</text>
</comment>
<evidence type="ECO:0000256" key="1">
    <source>
        <dbReference type="ARBA" id="ARBA00022801"/>
    </source>
</evidence>
<dbReference type="RefSeq" id="WP_268615003.1">
    <property type="nucleotide sequence ID" value="NZ_JAMDMX010000034.1"/>
</dbReference>
<proteinExistence type="inferred from homology"/>
<keyword evidence="5" id="KW-1185">Reference proteome</keyword>
<evidence type="ECO:0000256" key="2">
    <source>
        <dbReference type="HAMAP-Rule" id="MF_01940"/>
    </source>
</evidence>
<protein>
    <recommendedName>
        <fullName evidence="2">RNA 2',3'-cyclic phosphodiesterase</fullName>
        <shortName evidence="2">RNA 2',3'-CPDase</shortName>
        <ecNumber evidence="2">3.1.4.58</ecNumber>
    </recommendedName>
</protein>